<name>A0AB33F9Y3_XANCI</name>
<dbReference type="RefSeq" id="WP_099829937.1">
    <property type="nucleotide sequence ID" value="NZ_CP020979.2"/>
</dbReference>
<protein>
    <submittedName>
        <fullName evidence="1">Uncharacterized protein</fullName>
    </submittedName>
</protein>
<dbReference type="Proteomes" id="UP000230560">
    <property type="component" value="Chromosome"/>
</dbReference>
<reference evidence="1 2" key="1">
    <citation type="journal article" date="2017" name="BMC Genomics">
        <title>Xanthomonas adaptation to common bean is associated with horizontal transfers of genes encoding TAL effectors.</title>
        <authorList>
            <person name="Ruh M."/>
            <person name="Briand M."/>
            <person name="Bonneau S."/>
            <person name="Jacques M.A."/>
            <person name="Chen N.W.G."/>
        </authorList>
    </citation>
    <scope>NUCLEOTIDE SEQUENCE [LARGE SCALE GENOMIC DNA]</scope>
    <source>
        <strain evidence="1 2">CFBP6991</strain>
    </source>
</reference>
<organism evidence="1 2">
    <name type="scientific">Xanthomonas citri pv. phaseoli var. fuscans</name>
    <dbReference type="NCBI Taxonomy" id="473423"/>
    <lineage>
        <taxon>Bacteria</taxon>
        <taxon>Pseudomonadati</taxon>
        <taxon>Pseudomonadota</taxon>
        <taxon>Gammaproteobacteria</taxon>
        <taxon>Lysobacterales</taxon>
        <taxon>Lysobacteraceae</taxon>
        <taxon>Xanthomonas</taxon>
    </lineage>
</organism>
<evidence type="ECO:0000313" key="2">
    <source>
        <dbReference type="Proteomes" id="UP000230560"/>
    </source>
</evidence>
<sequence>MTTNRSLRCLTATQLRGVARPQLERWLASTRTAEGALDTLIGMGCTAPQYANDRAICEHNRKLLTRQLGRVAA</sequence>
<dbReference type="AlphaFoldDB" id="A0AB33F9Y3"/>
<dbReference type="EMBL" id="CP021015">
    <property type="protein sequence ID" value="ATS85160.1"/>
    <property type="molecule type" value="Genomic_DNA"/>
</dbReference>
<gene>
    <name evidence="1" type="ORF">XcfCFBP6991P_15465</name>
</gene>
<evidence type="ECO:0000313" key="1">
    <source>
        <dbReference type="EMBL" id="ATS85160.1"/>
    </source>
</evidence>
<proteinExistence type="predicted"/>
<accession>A0AB33F9Y3</accession>